<evidence type="ECO:0000256" key="2">
    <source>
        <dbReference type="ARBA" id="ARBA00022801"/>
    </source>
</evidence>
<dbReference type="PANTHER" id="PTHR46044">
    <property type="entry name" value="NITRILASE"/>
    <property type="match status" value="1"/>
</dbReference>
<comment type="catalytic activity">
    <reaction evidence="3">
        <text>a nitrile + 2 H2O = a carboxylate + NH4(+)</text>
        <dbReference type="Rhea" id="RHEA:21724"/>
        <dbReference type="ChEBI" id="CHEBI:15377"/>
        <dbReference type="ChEBI" id="CHEBI:18379"/>
        <dbReference type="ChEBI" id="CHEBI:28938"/>
        <dbReference type="ChEBI" id="CHEBI:29067"/>
        <dbReference type="EC" id="3.5.5.1"/>
    </reaction>
</comment>
<dbReference type="OrthoDB" id="10250282at2759"/>
<sequence>MAFEQTQTPPTVRVAAIQAEGCYFDLPAAVEKTYRFIEEAASKGCDLIAFPELWIPMYPGWIWCVPYPLRTATPVDFNMVTEYMKSSLRRDSPETNTIRQCASSNNIAVALGYSENDNHPLYLS</sequence>
<dbReference type="STRING" id="1388766.A0A017S607"/>
<keyword evidence="2" id="KW-0378">Hydrolase</keyword>
<evidence type="ECO:0000256" key="4">
    <source>
        <dbReference type="ARBA" id="ARBA00039045"/>
    </source>
</evidence>
<keyword evidence="6" id="KW-0012">Acyltransferase</keyword>
<evidence type="ECO:0000256" key="1">
    <source>
        <dbReference type="ARBA" id="ARBA00008129"/>
    </source>
</evidence>
<evidence type="ECO:0000256" key="3">
    <source>
        <dbReference type="ARBA" id="ARBA00036406"/>
    </source>
</evidence>
<evidence type="ECO:0000259" key="5">
    <source>
        <dbReference type="PROSITE" id="PS50263"/>
    </source>
</evidence>
<dbReference type="HOGENOM" id="CLU_162399_0_0_1"/>
<protein>
    <recommendedName>
        <fullName evidence="4">nitrilase</fullName>
        <ecNumber evidence="4">3.5.5.1</ecNumber>
    </recommendedName>
</protein>
<dbReference type="Pfam" id="PF00795">
    <property type="entry name" value="CN_hydrolase"/>
    <property type="match status" value="1"/>
</dbReference>
<dbReference type="RefSeq" id="XP_040635984.1">
    <property type="nucleotide sequence ID" value="XM_040779289.1"/>
</dbReference>
<proteinExistence type="inferred from homology"/>
<dbReference type="GeneID" id="63694413"/>
<dbReference type="Proteomes" id="UP000019804">
    <property type="component" value="Unassembled WGS sequence"/>
</dbReference>
<organism evidence="6 7">
    <name type="scientific">Aspergillus ruber (strain CBS 135680)</name>
    <dbReference type="NCBI Taxonomy" id="1388766"/>
    <lineage>
        <taxon>Eukaryota</taxon>
        <taxon>Fungi</taxon>
        <taxon>Dikarya</taxon>
        <taxon>Ascomycota</taxon>
        <taxon>Pezizomycotina</taxon>
        <taxon>Eurotiomycetes</taxon>
        <taxon>Eurotiomycetidae</taxon>
        <taxon>Eurotiales</taxon>
        <taxon>Aspergillaceae</taxon>
        <taxon>Aspergillus</taxon>
        <taxon>Aspergillus subgen. Aspergillus</taxon>
    </lineage>
</organism>
<dbReference type="AlphaFoldDB" id="A0A017S607"/>
<dbReference type="GO" id="GO:0016746">
    <property type="term" value="F:acyltransferase activity"/>
    <property type="evidence" value="ECO:0007669"/>
    <property type="project" value="UniProtKB-KW"/>
</dbReference>
<comment type="similarity">
    <text evidence="1">Belongs to the carbon-nitrogen hydrolase superfamily. Nitrilase family.</text>
</comment>
<dbReference type="GO" id="GO:0000257">
    <property type="term" value="F:nitrilase activity"/>
    <property type="evidence" value="ECO:0007669"/>
    <property type="project" value="UniProtKB-EC"/>
</dbReference>
<reference evidence="7" key="1">
    <citation type="journal article" date="2014" name="Nat. Commun.">
        <title>Genomic adaptations of the halophilic Dead Sea filamentous fungus Eurotium rubrum.</title>
        <authorList>
            <person name="Kis-Papo T."/>
            <person name="Weig A.R."/>
            <person name="Riley R."/>
            <person name="Persoh D."/>
            <person name="Salamov A."/>
            <person name="Sun H."/>
            <person name="Lipzen A."/>
            <person name="Wasser S.P."/>
            <person name="Rambold G."/>
            <person name="Grigoriev I.V."/>
            <person name="Nevo E."/>
        </authorList>
    </citation>
    <scope>NUCLEOTIDE SEQUENCE [LARGE SCALE GENOMIC DNA]</scope>
    <source>
        <strain evidence="7">CBS 135680</strain>
    </source>
</reference>
<dbReference type="SUPFAM" id="SSF56317">
    <property type="entry name" value="Carbon-nitrogen hydrolase"/>
    <property type="match status" value="1"/>
</dbReference>
<dbReference type="PANTHER" id="PTHR46044:SF14">
    <property type="entry name" value="ARYLACETONITRILASE"/>
    <property type="match status" value="1"/>
</dbReference>
<evidence type="ECO:0000313" key="7">
    <source>
        <dbReference type="Proteomes" id="UP000019804"/>
    </source>
</evidence>
<evidence type="ECO:0000313" key="6">
    <source>
        <dbReference type="EMBL" id="EYE92296.1"/>
    </source>
</evidence>
<name>A0A017S607_ASPRC</name>
<dbReference type="InterPro" id="IPR044149">
    <property type="entry name" value="Nitrilases_CHs"/>
</dbReference>
<dbReference type="EMBL" id="KK088438">
    <property type="protein sequence ID" value="EYE92296.1"/>
    <property type="molecule type" value="Genomic_DNA"/>
</dbReference>
<dbReference type="PROSITE" id="PS50263">
    <property type="entry name" value="CN_HYDROLASE"/>
    <property type="match status" value="1"/>
</dbReference>
<gene>
    <name evidence="6" type="ORF">EURHEDRAFT_380381</name>
</gene>
<keyword evidence="7" id="KW-1185">Reference proteome</keyword>
<accession>A0A017S607</accession>
<dbReference type="EC" id="3.5.5.1" evidence="4"/>
<dbReference type="InterPro" id="IPR003010">
    <property type="entry name" value="C-N_Hydrolase"/>
</dbReference>
<feature type="domain" description="CN hydrolase" evidence="5">
    <location>
        <begin position="12"/>
        <end position="124"/>
    </location>
</feature>
<dbReference type="Gene3D" id="3.60.110.10">
    <property type="entry name" value="Carbon-nitrogen hydrolase"/>
    <property type="match status" value="1"/>
</dbReference>
<keyword evidence="6" id="KW-0808">Transferase</keyword>
<dbReference type="InterPro" id="IPR036526">
    <property type="entry name" value="C-N_Hydrolase_sf"/>
</dbReference>